<organism evidence="1 2">
    <name type="scientific">Purpureocillium lilacinum</name>
    <name type="common">Paecilomyces lilacinus</name>
    <dbReference type="NCBI Taxonomy" id="33203"/>
    <lineage>
        <taxon>Eukaryota</taxon>
        <taxon>Fungi</taxon>
        <taxon>Dikarya</taxon>
        <taxon>Ascomycota</taxon>
        <taxon>Pezizomycotina</taxon>
        <taxon>Sordariomycetes</taxon>
        <taxon>Hypocreomycetidae</taxon>
        <taxon>Hypocreales</taxon>
        <taxon>Ophiocordycipitaceae</taxon>
        <taxon>Purpureocillium</taxon>
    </lineage>
</organism>
<sequence>MVVNCSPSFLLGASYTWSANFLSRQTRHLCLSDKVRYPVRIPLRPRGAFDKASLRGLWAAMQTAQCTMATLLPSSCCRAPVHFFPSHVAHFVTCE</sequence>
<accession>A0A179HHM8</accession>
<name>A0A179HHM8_PURLI</name>
<evidence type="ECO:0000313" key="2">
    <source>
        <dbReference type="Proteomes" id="UP000078340"/>
    </source>
</evidence>
<dbReference type="EMBL" id="LSBI01000006">
    <property type="protein sequence ID" value="OAQ88983.1"/>
    <property type="molecule type" value="Genomic_DNA"/>
</dbReference>
<reference evidence="1 2" key="1">
    <citation type="submission" date="2016-02" db="EMBL/GenBank/DDBJ databases">
        <title>Biosynthesis of antibiotic leucinostatins and their inhibition on Phytophthora in bio-control Purpureocillium lilacinum.</title>
        <authorList>
            <person name="Wang G."/>
            <person name="Liu Z."/>
            <person name="Lin R."/>
            <person name="Li E."/>
            <person name="Mao Z."/>
            <person name="Ling J."/>
            <person name="Yin W."/>
            <person name="Xie B."/>
        </authorList>
    </citation>
    <scope>NUCLEOTIDE SEQUENCE [LARGE SCALE GENOMIC DNA]</scope>
    <source>
        <strain evidence="1">PLFJ-1</strain>
    </source>
</reference>
<proteinExistence type="predicted"/>
<dbReference type="Proteomes" id="UP000078340">
    <property type="component" value="Unassembled WGS sequence"/>
</dbReference>
<dbReference type="AlphaFoldDB" id="A0A179HHM8"/>
<gene>
    <name evidence="1" type="ORF">VFPFJ_07448</name>
</gene>
<comment type="caution">
    <text evidence="1">The sequence shown here is derived from an EMBL/GenBank/DDBJ whole genome shotgun (WGS) entry which is preliminary data.</text>
</comment>
<protein>
    <submittedName>
        <fullName evidence="1">Uncharacterized protein</fullName>
    </submittedName>
</protein>
<evidence type="ECO:0000313" key="1">
    <source>
        <dbReference type="EMBL" id="OAQ88983.1"/>
    </source>
</evidence>